<evidence type="ECO:0000313" key="2">
    <source>
        <dbReference type="Proteomes" id="UP000001064"/>
    </source>
</evidence>
<evidence type="ECO:0000313" key="1">
    <source>
        <dbReference type="EMBL" id="EGC36445.1"/>
    </source>
</evidence>
<proteinExistence type="predicted"/>
<dbReference type="EMBL" id="GL871026">
    <property type="protein sequence ID" value="EGC36445.1"/>
    <property type="molecule type" value="Genomic_DNA"/>
</dbReference>
<accession>F0ZHX9</accession>
<organism evidence="1 2">
    <name type="scientific">Dictyostelium purpureum</name>
    <name type="common">Slime mold</name>
    <dbReference type="NCBI Taxonomy" id="5786"/>
    <lineage>
        <taxon>Eukaryota</taxon>
        <taxon>Amoebozoa</taxon>
        <taxon>Evosea</taxon>
        <taxon>Eumycetozoa</taxon>
        <taxon>Dictyostelia</taxon>
        <taxon>Dictyosteliales</taxon>
        <taxon>Dictyosteliaceae</taxon>
        <taxon>Dictyostelium</taxon>
    </lineage>
</organism>
<keyword evidence="2" id="KW-1185">Reference proteome</keyword>
<sequence>MNTFNKRKAINELNQSRGKIVTEELFLVDSDTYARPENKYYGISLEEVISLFFNKKFVNSFLELTNLNLSKINSEKEEIYKREFEGGSKKYKFKPISRITKEELFEYWSIT</sequence>
<dbReference type="InParanoid" id="F0ZHX9"/>
<reference evidence="2" key="1">
    <citation type="journal article" date="2011" name="Genome Biol.">
        <title>Comparative genomics of the social amoebae Dictyostelium discoideum and Dictyostelium purpureum.</title>
        <authorList>
            <consortium name="US DOE Joint Genome Institute (JGI-PGF)"/>
            <person name="Sucgang R."/>
            <person name="Kuo A."/>
            <person name="Tian X."/>
            <person name="Salerno W."/>
            <person name="Parikh A."/>
            <person name="Feasley C.L."/>
            <person name="Dalin E."/>
            <person name="Tu H."/>
            <person name="Huang E."/>
            <person name="Barry K."/>
            <person name="Lindquist E."/>
            <person name="Shapiro H."/>
            <person name="Bruce D."/>
            <person name="Schmutz J."/>
            <person name="Salamov A."/>
            <person name="Fey P."/>
            <person name="Gaudet P."/>
            <person name="Anjard C."/>
            <person name="Babu M.M."/>
            <person name="Basu S."/>
            <person name="Bushmanova Y."/>
            <person name="van der Wel H."/>
            <person name="Katoh-Kurasawa M."/>
            <person name="Dinh C."/>
            <person name="Coutinho P.M."/>
            <person name="Saito T."/>
            <person name="Elias M."/>
            <person name="Schaap P."/>
            <person name="Kay R.R."/>
            <person name="Henrissat B."/>
            <person name="Eichinger L."/>
            <person name="Rivero F."/>
            <person name="Putnam N.H."/>
            <person name="West C.M."/>
            <person name="Loomis W.F."/>
            <person name="Chisholm R.L."/>
            <person name="Shaulsky G."/>
            <person name="Strassmann J.E."/>
            <person name="Queller D.C."/>
            <person name="Kuspa A."/>
            <person name="Grigoriev I.V."/>
        </authorList>
    </citation>
    <scope>NUCLEOTIDE SEQUENCE [LARGE SCALE GENOMIC DNA]</scope>
    <source>
        <strain evidence="2">QSDP1</strain>
    </source>
</reference>
<dbReference type="AlphaFoldDB" id="F0ZHX9"/>
<name>F0ZHX9_DICPU</name>
<dbReference type="GeneID" id="10500585"/>
<dbReference type="VEuPathDB" id="AmoebaDB:DICPUDRAFT_151076"/>
<gene>
    <name evidence="1" type="ORF">DICPUDRAFT_151076</name>
</gene>
<dbReference type="Proteomes" id="UP000001064">
    <property type="component" value="Unassembled WGS sequence"/>
</dbReference>
<dbReference type="RefSeq" id="XP_003287017.1">
    <property type="nucleotide sequence ID" value="XM_003286969.1"/>
</dbReference>
<protein>
    <submittedName>
        <fullName evidence="1">Uncharacterized protein</fullName>
    </submittedName>
</protein>
<dbReference type="KEGG" id="dpp:DICPUDRAFT_151076"/>